<dbReference type="InterPro" id="IPR047655">
    <property type="entry name" value="Transpos_IS630-like"/>
</dbReference>
<dbReference type="InterPro" id="IPR038717">
    <property type="entry name" value="Tc1-like_DDE_dom"/>
</dbReference>
<dbReference type="Pfam" id="PF01498">
    <property type="entry name" value="HTH_Tnp_Tc3_2"/>
    <property type="match status" value="1"/>
</dbReference>
<dbReference type="PANTHER" id="PTHR23022:SF134">
    <property type="entry name" value="TRANSPOSABLE ELEMENT TC1 TRANSPOSASE"/>
    <property type="match status" value="1"/>
</dbReference>
<evidence type="ECO:0008006" key="6">
    <source>
        <dbReference type="Google" id="ProtNLM"/>
    </source>
</evidence>
<dbReference type="GO" id="GO:0003677">
    <property type="term" value="F:DNA binding"/>
    <property type="evidence" value="ECO:0007669"/>
    <property type="project" value="InterPro"/>
</dbReference>
<comment type="subcellular location">
    <subcellularLocation>
        <location evidence="1">Nucleus</location>
    </subcellularLocation>
</comment>
<dbReference type="GO" id="GO:0006313">
    <property type="term" value="P:DNA transposition"/>
    <property type="evidence" value="ECO:0007669"/>
    <property type="project" value="InterPro"/>
</dbReference>
<dbReference type="STRING" id="7102.A0A2A4J5V2"/>
<sequence length="379" mass="43722">MHYFVTYVLSVTVSFVVGRCFLELFCLISGVIVVTMASSRRHMDLETAARAVALLQEGESQRSVAIRIGVSRRAIRNVWERYQETGSVARRPGTGRTRATTSHEDRYIRLTARRERTVTARTLQTRLRRSTGTRVSDQTIRNRLHEDGQRFRVRAVRLKLTRAHRAASLRFAREHLIWTMENWSTVLFTDECKVKFYSDDKRIRVWRKPGERFTEPCIHGTDRFGGPSVMVWGGISLMGRTELVILEEGSVTAASYVERVIQPHVIPFSQRVGPGFVFMQDNARPHMARVTQRALSEANISVLPWPAKSPDLNPIEHLWDQLKRSLKENYSQLNSQQELINALKLCWKRIPEQNVTHLIESVPDRLRECIQSRGGPTRY</sequence>
<evidence type="ECO:0000259" key="3">
    <source>
        <dbReference type="Pfam" id="PF01498"/>
    </source>
</evidence>
<dbReference type="InterPro" id="IPR036397">
    <property type="entry name" value="RNaseH_sf"/>
</dbReference>
<keyword evidence="2" id="KW-1133">Transmembrane helix</keyword>
<evidence type="ECO:0000256" key="2">
    <source>
        <dbReference type="SAM" id="Phobius"/>
    </source>
</evidence>
<keyword evidence="2" id="KW-0472">Membrane</keyword>
<dbReference type="EMBL" id="NWSH01003130">
    <property type="protein sequence ID" value="PCG66904.1"/>
    <property type="molecule type" value="Genomic_DNA"/>
</dbReference>
<evidence type="ECO:0000313" key="5">
    <source>
        <dbReference type="EMBL" id="PCG66904.1"/>
    </source>
</evidence>
<gene>
    <name evidence="5" type="ORF">B5V51_7103</name>
</gene>
<dbReference type="InterPro" id="IPR002492">
    <property type="entry name" value="Transposase_Tc1-like"/>
</dbReference>
<protein>
    <recommendedName>
        <fullName evidence="6">Tc1-like transposase DDE domain-containing protein</fullName>
    </recommendedName>
</protein>
<dbReference type="GO" id="GO:0015074">
    <property type="term" value="P:DNA integration"/>
    <property type="evidence" value="ECO:0007669"/>
    <property type="project" value="InterPro"/>
</dbReference>
<dbReference type="InterPro" id="IPR052338">
    <property type="entry name" value="Transposase_5"/>
</dbReference>
<feature type="domain" description="Transposase Tc1-like" evidence="3">
    <location>
        <begin position="105"/>
        <end position="176"/>
    </location>
</feature>
<dbReference type="Pfam" id="PF13358">
    <property type="entry name" value="DDE_3"/>
    <property type="match status" value="1"/>
</dbReference>
<organism evidence="5">
    <name type="scientific">Heliothis virescens</name>
    <name type="common">Tobacco budworm moth</name>
    <dbReference type="NCBI Taxonomy" id="7102"/>
    <lineage>
        <taxon>Eukaryota</taxon>
        <taxon>Metazoa</taxon>
        <taxon>Ecdysozoa</taxon>
        <taxon>Arthropoda</taxon>
        <taxon>Hexapoda</taxon>
        <taxon>Insecta</taxon>
        <taxon>Pterygota</taxon>
        <taxon>Neoptera</taxon>
        <taxon>Endopterygota</taxon>
        <taxon>Lepidoptera</taxon>
        <taxon>Glossata</taxon>
        <taxon>Ditrysia</taxon>
        <taxon>Noctuoidea</taxon>
        <taxon>Noctuidae</taxon>
        <taxon>Heliothinae</taxon>
        <taxon>Heliothis</taxon>
    </lineage>
</organism>
<dbReference type="PANTHER" id="PTHR23022">
    <property type="entry name" value="TRANSPOSABLE ELEMENT-RELATED"/>
    <property type="match status" value="1"/>
</dbReference>
<dbReference type="GO" id="GO:0005634">
    <property type="term" value="C:nucleus"/>
    <property type="evidence" value="ECO:0007669"/>
    <property type="project" value="UniProtKB-SubCell"/>
</dbReference>
<dbReference type="InterPro" id="IPR009057">
    <property type="entry name" value="Homeodomain-like_sf"/>
</dbReference>
<feature type="domain" description="Tc1-like transposase DDE" evidence="4">
    <location>
        <begin position="186"/>
        <end position="336"/>
    </location>
</feature>
<evidence type="ECO:0000256" key="1">
    <source>
        <dbReference type="ARBA" id="ARBA00004123"/>
    </source>
</evidence>
<accession>A0A2A4J5V2</accession>
<comment type="caution">
    <text evidence="5">The sequence shown here is derived from an EMBL/GenBank/DDBJ whole genome shotgun (WGS) entry which is preliminary data.</text>
</comment>
<evidence type="ECO:0000259" key="4">
    <source>
        <dbReference type="Pfam" id="PF13358"/>
    </source>
</evidence>
<name>A0A2A4J5V2_HELVI</name>
<dbReference type="Gene3D" id="3.30.420.10">
    <property type="entry name" value="Ribonuclease H-like superfamily/Ribonuclease H"/>
    <property type="match status" value="1"/>
</dbReference>
<dbReference type="NCBIfam" id="NF033545">
    <property type="entry name" value="transpos_IS630"/>
    <property type="match status" value="1"/>
</dbReference>
<feature type="transmembrane region" description="Helical" evidence="2">
    <location>
        <begin position="6"/>
        <end position="34"/>
    </location>
</feature>
<keyword evidence="2" id="KW-0812">Transmembrane</keyword>
<dbReference type="AlphaFoldDB" id="A0A2A4J5V2"/>
<dbReference type="SUPFAM" id="SSF46689">
    <property type="entry name" value="Homeodomain-like"/>
    <property type="match status" value="1"/>
</dbReference>
<proteinExistence type="predicted"/>
<reference evidence="5" key="1">
    <citation type="submission" date="2017-09" db="EMBL/GenBank/DDBJ databases">
        <title>Contemporary evolution of a Lepidopteran species, Heliothis virescens, in response to modern agricultural practices.</title>
        <authorList>
            <person name="Fritz M.L."/>
            <person name="Deyonke A.M."/>
            <person name="Papanicolaou A."/>
            <person name="Micinski S."/>
            <person name="Westbrook J."/>
            <person name="Gould F."/>
        </authorList>
    </citation>
    <scope>NUCLEOTIDE SEQUENCE [LARGE SCALE GENOMIC DNA]</scope>
    <source>
        <strain evidence="5">HvINT-</strain>
        <tissue evidence="5">Whole body</tissue>
    </source>
</reference>